<evidence type="ECO:0000256" key="2">
    <source>
        <dbReference type="SAM" id="MobiDB-lite"/>
    </source>
</evidence>
<dbReference type="GO" id="GO:0047661">
    <property type="term" value="F:amino-acid racemase activity"/>
    <property type="evidence" value="ECO:0007669"/>
    <property type="project" value="InterPro"/>
</dbReference>
<keyword evidence="3" id="KW-0413">Isomerase</keyword>
<sequence>MWRDGATLEPSLFRNPQSPIRNPREEGYAMRIAYVGPKSREAALQAFVGPGVTVEARPHGKGPASIESMWEEYLSVPGLLEAVVELEREGFDAIVPGCFGDPGIDGARELVTIPVLGPGATSMLVAANLGHRFSVVTVLENVIRPLENLARLTGVEPKLASVRQIGIPVLELNADPDATFERLLEVGRRTIEDDRADVLVLGCGTLSFRAAEAQAALGVPVINPLQVTLRFAELLVASGLSHSKRSHPVPPKLAIGALA</sequence>
<comment type="similarity">
    <text evidence="1">Belongs to the HyuE racemase family.</text>
</comment>
<dbReference type="EMBL" id="CADCWM010000436">
    <property type="protein sequence ID" value="CAA9558647.1"/>
    <property type="molecule type" value="Genomic_DNA"/>
</dbReference>
<dbReference type="PANTHER" id="PTHR28047">
    <property type="entry name" value="PROTEIN DCG1"/>
    <property type="match status" value="1"/>
</dbReference>
<dbReference type="InterPro" id="IPR015942">
    <property type="entry name" value="Asp/Glu/hydantoin_racemase"/>
</dbReference>
<name>A0A6J4UTG6_9BACT</name>
<dbReference type="EC" id="5.1.99.-" evidence="3"/>
<dbReference type="AlphaFoldDB" id="A0A6J4UTG6"/>
<dbReference type="PANTHER" id="PTHR28047:SF5">
    <property type="entry name" value="PROTEIN DCG1"/>
    <property type="match status" value="1"/>
</dbReference>
<dbReference type="Pfam" id="PF01177">
    <property type="entry name" value="Asp_Glu_race"/>
    <property type="match status" value="1"/>
</dbReference>
<organism evidence="3">
    <name type="scientific">uncultured Thermomicrobiales bacterium</name>
    <dbReference type="NCBI Taxonomy" id="1645740"/>
    <lineage>
        <taxon>Bacteria</taxon>
        <taxon>Pseudomonadati</taxon>
        <taxon>Thermomicrobiota</taxon>
        <taxon>Thermomicrobia</taxon>
        <taxon>Thermomicrobiales</taxon>
        <taxon>environmental samples</taxon>
    </lineage>
</organism>
<evidence type="ECO:0000256" key="1">
    <source>
        <dbReference type="ARBA" id="ARBA00038414"/>
    </source>
</evidence>
<dbReference type="Gene3D" id="3.40.50.12500">
    <property type="match status" value="1"/>
</dbReference>
<feature type="region of interest" description="Disordered" evidence="2">
    <location>
        <begin position="1"/>
        <end position="20"/>
    </location>
</feature>
<accession>A0A6J4UTG6</accession>
<protein>
    <submittedName>
        <fullName evidence="3">Hydantoin racemase</fullName>
        <ecNumber evidence="3">5.1.99.-</ecNumber>
    </submittedName>
</protein>
<proteinExistence type="inferred from homology"/>
<evidence type="ECO:0000313" key="3">
    <source>
        <dbReference type="EMBL" id="CAA9558647.1"/>
    </source>
</evidence>
<dbReference type="InterPro" id="IPR053714">
    <property type="entry name" value="Iso_Racemase_Enz_sf"/>
</dbReference>
<dbReference type="InterPro" id="IPR052186">
    <property type="entry name" value="Hydantoin_racemase-like"/>
</dbReference>
<gene>
    <name evidence="3" type="ORF">AVDCRST_MAG88-1312</name>
</gene>
<reference evidence="3" key="1">
    <citation type="submission" date="2020-02" db="EMBL/GenBank/DDBJ databases">
        <authorList>
            <person name="Meier V. D."/>
        </authorList>
    </citation>
    <scope>NUCLEOTIDE SEQUENCE</scope>
    <source>
        <strain evidence="3">AVDCRST_MAG88</strain>
    </source>
</reference>